<keyword evidence="3" id="KW-0808">Transferase</keyword>
<dbReference type="CDD" id="cd01743">
    <property type="entry name" value="GATase1_Anthranilate_Synthase"/>
    <property type="match status" value="1"/>
</dbReference>
<dbReference type="PRINTS" id="PR00099">
    <property type="entry name" value="CPSGATASE"/>
</dbReference>
<dbReference type="SUPFAM" id="SSF52317">
    <property type="entry name" value="Class I glutamine amidotransferase-like"/>
    <property type="match status" value="1"/>
</dbReference>
<reference evidence="3 4" key="1">
    <citation type="journal article" date="2013" name="Mar. Genomics">
        <title>Expression of sulfatases in Rhodopirellula baltica and the diversity of sulfatases in the genus Rhodopirellula.</title>
        <authorList>
            <person name="Wegner C.E."/>
            <person name="Richter-Heitmann T."/>
            <person name="Klindworth A."/>
            <person name="Klockow C."/>
            <person name="Richter M."/>
            <person name="Achstetter T."/>
            <person name="Glockner F.O."/>
            <person name="Harder J."/>
        </authorList>
    </citation>
    <scope>NUCLEOTIDE SEQUENCE [LARGE SCALE GENOMIC DNA]</scope>
    <source>
        <strain evidence="3 4">SM1</strain>
    </source>
</reference>
<evidence type="ECO:0000313" key="4">
    <source>
        <dbReference type="Proteomes" id="UP000011991"/>
    </source>
</evidence>
<evidence type="ECO:0000313" key="3">
    <source>
        <dbReference type="EMBL" id="EMI15411.1"/>
    </source>
</evidence>
<dbReference type="GO" id="GO:0000162">
    <property type="term" value="P:L-tryptophan biosynthetic process"/>
    <property type="evidence" value="ECO:0007669"/>
    <property type="project" value="TreeGrafter"/>
</dbReference>
<proteinExistence type="predicted"/>
<dbReference type="OrthoDB" id="9804328at2"/>
<dbReference type="PRINTS" id="PR00096">
    <property type="entry name" value="GATASE"/>
</dbReference>
<evidence type="ECO:0000259" key="2">
    <source>
        <dbReference type="Pfam" id="PF00117"/>
    </source>
</evidence>
<dbReference type="PATRIC" id="fig|1265738.3.peg.7646"/>
<dbReference type="Pfam" id="PF00117">
    <property type="entry name" value="GATase"/>
    <property type="match status" value="1"/>
</dbReference>
<dbReference type="PANTHER" id="PTHR43418:SF4">
    <property type="entry name" value="MULTIFUNCTIONAL TRYPTOPHAN BIOSYNTHESIS PROTEIN"/>
    <property type="match status" value="1"/>
</dbReference>
<dbReference type="NCBIfam" id="TIGR00566">
    <property type="entry name" value="trpG_papA"/>
    <property type="match status" value="1"/>
</dbReference>
<sequence length="196" mass="21514">MILLLDNYDSFVHNLARYFRQLGCDTRVVRSDEIDAQGCLTLAPEAIVISPGPKSPHEAGCSVPVIRELSSKIPMLGVCLGHQSIGVAFGGIVLRCGPEHGIQSSIVHNRQGIFDHIASPMHVGRYHSLAIDPDHLPNELEVTAHSDDGVIMGIQHRSRPVYGVQFHPESILTDDGSRLLENFVSIAAQWRRELAL</sequence>
<keyword evidence="4" id="KW-1185">Reference proteome</keyword>
<dbReference type="GO" id="GO:0016740">
    <property type="term" value="F:transferase activity"/>
    <property type="evidence" value="ECO:0007669"/>
    <property type="project" value="UniProtKB-KW"/>
</dbReference>
<dbReference type="EMBL" id="ANOG01001097">
    <property type="protein sequence ID" value="EMI15411.1"/>
    <property type="molecule type" value="Genomic_DNA"/>
</dbReference>
<keyword evidence="1 3" id="KW-0315">Glutamine amidotransferase</keyword>
<dbReference type="AlphaFoldDB" id="M5R8N7"/>
<protein>
    <submittedName>
        <fullName evidence="3">Glutamine amidotransferase of anthranilate synthase</fullName>
    </submittedName>
</protein>
<dbReference type="RefSeq" id="WP_008709302.1">
    <property type="nucleotide sequence ID" value="NZ_ANOG01001097.1"/>
</dbReference>
<comment type="caution">
    <text evidence="3">The sequence shown here is derived from an EMBL/GenBank/DDBJ whole genome shotgun (WGS) entry which is preliminary data.</text>
</comment>
<evidence type="ECO:0000256" key="1">
    <source>
        <dbReference type="ARBA" id="ARBA00022962"/>
    </source>
</evidence>
<dbReference type="GO" id="GO:0005829">
    <property type="term" value="C:cytosol"/>
    <property type="evidence" value="ECO:0007669"/>
    <property type="project" value="TreeGrafter"/>
</dbReference>
<accession>M5R8N7</accession>
<dbReference type="Gene3D" id="3.40.50.880">
    <property type="match status" value="1"/>
</dbReference>
<dbReference type="InterPro" id="IPR050472">
    <property type="entry name" value="Anth_synth/Amidotransfase"/>
</dbReference>
<name>M5R8N7_9BACT</name>
<dbReference type="FunFam" id="3.40.50.880:FF:000003">
    <property type="entry name" value="Anthranilate synthase component II"/>
    <property type="match status" value="1"/>
</dbReference>
<dbReference type="InterPro" id="IPR017926">
    <property type="entry name" value="GATASE"/>
</dbReference>
<gene>
    <name evidence="3" type="ORF">RMSM_07661</name>
</gene>
<dbReference type="InterPro" id="IPR029062">
    <property type="entry name" value="Class_I_gatase-like"/>
</dbReference>
<dbReference type="PRINTS" id="PR00097">
    <property type="entry name" value="ANTSNTHASEII"/>
</dbReference>
<dbReference type="GO" id="GO:0004049">
    <property type="term" value="F:anthranilate synthase activity"/>
    <property type="evidence" value="ECO:0007669"/>
    <property type="project" value="TreeGrafter"/>
</dbReference>
<dbReference type="Proteomes" id="UP000011991">
    <property type="component" value="Unassembled WGS sequence"/>
</dbReference>
<dbReference type="PANTHER" id="PTHR43418">
    <property type="entry name" value="MULTIFUNCTIONAL TRYPTOPHAN BIOSYNTHESIS PROTEIN-RELATED"/>
    <property type="match status" value="1"/>
</dbReference>
<dbReference type="PROSITE" id="PS51273">
    <property type="entry name" value="GATASE_TYPE_1"/>
    <property type="match status" value="1"/>
</dbReference>
<feature type="domain" description="Glutamine amidotransferase" evidence="2">
    <location>
        <begin position="3"/>
        <end position="184"/>
    </location>
</feature>
<organism evidence="3 4">
    <name type="scientific">Rhodopirellula maiorica SM1</name>
    <dbReference type="NCBI Taxonomy" id="1265738"/>
    <lineage>
        <taxon>Bacteria</taxon>
        <taxon>Pseudomonadati</taxon>
        <taxon>Planctomycetota</taxon>
        <taxon>Planctomycetia</taxon>
        <taxon>Pirellulales</taxon>
        <taxon>Pirellulaceae</taxon>
        <taxon>Novipirellula</taxon>
    </lineage>
</organism>
<dbReference type="InterPro" id="IPR006221">
    <property type="entry name" value="TrpG/PapA_dom"/>
</dbReference>